<keyword evidence="7" id="KW-1185">Reference proteome</keyword>
<dbReference type="RefSeq" id="XP_022658496.1">
    <property type="nucleotide sequence ID" value="XM_022802761.1"/>
</dbReference>
<dbReference type="Proteomes" id="UP000594260">
    <property type="component" value="Unplaced"/>
</dbReference>
<feature type="transmembrane region" description="Helical" evidence="5">
    <location>
        <begin position="185"/>
        <end position="203"/>
    </location>
</feature>
<feature type="transmembrane region" description="Helical" evidence="5">
    <location>
        <begin position="209"/>
        <end position="228"/>
    </location>
</feature>
<evidence type="ECO:0000313" key="7">
    <source>
        <dbReference type="Proteomes" id="UP000594260"/>
    </source>
</evidence>
<keyword evidence="2 5" id="KW-0812">Transmembrane</keyword>
<dbReference type="Pfam" id="PF01027">
    <property type="entry name" value="Bax1-I"/>
    <property type="match status" value="1"/>
</dbReference>
<dbReference type="InterPro" id="IPR006214">
    <property type="entry name" value="Bax_inhibitor_1-related"/>
</dbReference>
<name>A0A7M7K6N4_VARDE</name>
<dbReference type="OrthoDB" id="6285520at2759"/>
<dbReference type="OMA" id="TLMWSER"/>
<dbReference type="FunCoup" id="A0A7M7K6N4">
    <property type="interactions" value="497"/>
</dbReference>
<feature type="transmembrane region" description="Helical" evidence="5">
    <location>
        <begin position="235"/>
        <end position="259"/>
    </location>
</feature>
<keyword evidence="3 5" id="KW-1133">Transmembrane helix</keyword>
<dbReference type="RefSeq" id="XP_022658498.1">
    <property type="nucleotide sequence ID" value="XM_022802763.1"/>
</dbReference>
<organism evidence="6 7">
    <name type="scientific">Varroa destructor</name>
    <name type="common">Honeybee mite</name>
    <dbReference type="NCBI Taxonomy" id="109461"/>
    <lineage>
        <taxon>Eukaryota</taxon>
        <taxon>Metazoa</taxon>
        <taxon>Ecdysozoa</taxon>
        <taxon>Arthropoda</taxon>
        <taxon>Chelicerata</taxon>
        <taxon>Arachnida</taxon>
        <taxon>Acari</taxon>
        <taxon>Parasitiformes</taxon>
        <taxon>Mesostigmata</taxon>
        <taxon>Gamasina</taxon>
        <taxon>Dermanyssoidea</taxon>
        <taxon>Varroidae</taxon>
        <taxon>Varroa</taxon>
    </lineage>
</organism>
<evidence type="ECO:0000256" key="5">
    <source>
        <dbReference type="RuleBase" id="RU004379"/>
    </source>
</evidence>
<evidence type="ECO:0000256" key="4">
    <source>
        <dbReference type="ARBA" id="ARBA00023136"/>
    </source>
</evidence>
<dbReference type="KEGG" id="vde:111249201"/>
<dbReference type="GO" id="GO:0005743">
    <property type="term" value="C:mitochondrial inner membrane"/>
    <property type="evidence" value="ECO:0007669"/>
    <property type="project" value="TreeGrafter"/>
</dbReference>
<evidence type="ECO:0000313" key="6">
    <source>
        <dbReference type="EnsemblMetazoa" id="XP_022658496"/>
    </source>
</evidence>
<dbReference type="PANTHER" id="PTHR23291:SF112">
    <property type="entry name" value="GROWTH HORMONE-INDUCIBLE TRANSMEMBRANE PROTEIN"/>
    <property type="match status" value="1"/>
</dbReference>
<keyword evidence="4 5" id="KW-0472">Membrane</keyword>
<dbReference type="PANTHER" id="PTHR23291">
    <property type="entry name" value="BAX INHIBITOR-RELATED"/>
    <property type="match status" value="1"/>
</dbReference>
<reference evidence="6" key="1">
    <citation type="submission" date="2021-01" db="UniProtKB">
        <authorList>
            <consortium name="EnsemblMetazoa"/>
        </authorList>
    </citation>
    <scope>IDENTIFICATION</scope>
</reference>
<dbReference type="EnsemblMetazoa" id="XM_022802761">
    <property type="protein sequence ID" value="XP_022658496"/>
    <property type="gene ID" value="LOC111249201"/>
</dbReference>
<evidence type="ECO:0008006" key="8">
    <source>
        <dbReference type="Google" id="ProtNLM"/>
    </source>
</evidence>
<comment type="subcellular location">
    <subcellularLocation>
        <location evidence="1">Membrane</location>
        <topology evidence="1">Multi-pass membrane protein</topology>
    </subcellularLocation>
</comment>
<proteinExistence type="inferred from homology"/>
<accession>A0A7M7K6N4</accession>
<sequence>MLSASRLAVSALCRQAVRISPKTAGLLRTPQAQGHPMRQFMQQQRTNRLEKIIERRKTLKEMAMSPATDAPFNAGKGLLAGASLVGLGALVYYGAGMSNGVGAIDKAYVWPQYVRDRVRDTYMYFGGSLVVTAASAAMVLRSPAMLRLMTRNSFLALAGTLAAMVGSSMVVHGIRYKPGFGAKQLAWMGHCGVIGAVIAPLYLLGGPLVLRAAVMTAGVLGGLSTVAACAPSDKFLLMGAPLGICFGVVFASSMGTFFLPPTTALGAGLYSISLYGGLVLFSLFLLHDTQRIIKKAETHPPPYYGGVVPYDPVNSSMSIYMDTINIFIRILMILAGGGNRKK</sequence>
<dbReference type="CDD" id="cd10431">
    <property type="entry name" value="GHITM"/>
    <property type="match status" value="1"/>
</dbReference>
<evidence type="ECO:0000256" key="2">
    <source>
        <dbReference type="ARBA" id="ARBA00022692"/>
    </source>
</evidence>
<feature type="transmembrane region" description="Helical" evidence="5">
    <location>
        <begin position="122"/>
        <end position="141"/>
    </location>
</feature>
<feature type="transmembrane region" description="Helical" evidence="5">
    <location>
        <begin position="153"/>
        <end position="173"/>
    </location>
</feature>
<evidence type="ECO:0000256" key="1">
    <source>
        <dbReference type="ARBA" id="ARBA00004141"/>
    </source>
</evidence>
<dbReference type="AlphaFoldDB" id="A0A7M7K6N4"/>
<dbReference type="GeneID" id="111249201"/>
<comment type="similarity">
    <text evidence="5">Belongs to the BI1 family.</text>
</comment>
<dbReference type="InParanoid" id="A0A7M7K6N4"/>
<dbReference type="InterPro" id="IPR035871">
    <property type="entry name" value="GHITM"/>
</dbReference>
<protein>
    <recommendedName>
        <fullName evidence="8">Growth hormone-inducible transmembrane protein</fullName>
    </recommendedName>
</protein>
<dbReference type="EnsemblMetazoa" id="XM_022802763">
    <property type="protein sequence ID" value="XP_022658498"/>
    <property type="gene ID" value="LOC111249201"/>
</dbReference>
<evidence type="ECO:0000256" key="3">
    <source>
        <dbReference type="ARBA" id="ARBA00022989"/>
    </source>
</evidence>
<feature type="transmembrane region" description="Helical" evidence="5">
    <location>
        <begin position="265"/>
        <end position="286"/>
    </location>
</feature>